<organism evidence="3 4">
    <name type="scientific">Beauveria asiatica</name>
    <dbReference type="NCBI Taxonomy" id="1069075"/>
    <lineage>
        <taxon>Eukaryota</taxon>
        <taxon>Fungi</taxon>
        <taxon>Dikarya</taxon>
        <taxon>Ascomycota</taxon>
        <taxon>Pezizomycotina</taxon>
        <taxon>Sordariomycetes</taxon>
        <taxon>Hypocreomycetidae</taxon>
        <taxon>Hypocreales</taxon>
        <taxon>Cordycipitaceae</taxon>
        <taxon>Beauveria</taxon>
    </lineage>
</organism>
<proteinExistence type="predicted"/>
<evidence type="ECO:0000313" key="4">
    <source>
        <dbReference type="Proteomes" id="UP001397290"/>
    </source>
</evidence>
<accession>A0AAW0S9J2</accession>
<feature type="domain" description="General stress protein FMN-binding split barrel" evidence="2">
    <location>
        <begin position="30"/>
        <end position="183"/>
    </location>
</feature>
<sequence length="260" mass="27996">MSFSNTSTGDAPADPYTKANADTKVDGPQKIKDFTDFITTSKYGMLTTRQAGSSRLVSRSMALAGTESNGIDLVFQINTESGKTDDIASDPDVNVSFLDPKGSWASVAGRATVVTDRAEVQKYYSPILKAWLGDLGDGVHDGSENDPRIGLIKLHAETITHNVAEYGALKTAAKVTAAAVKGKPAEVNSLRYVSEDELKAWRSLLPFCSESSNARLKETLGYHGVDAESQEPAKQAHGAAKHDHVDDNALIRRAWIKATR</sequence>
<evidence type="ECO:0000256" key="1">
    <source>
        <dbReference type="SAM" id="MobiDB-lite"/>
    </source>
</evidence>
<reference evidence="3 4" key="1">
    <citation type="submission" date="2020-02" db="EMBL/GenBank/DDBJ databases">
        <title>Comparative genomics of the hypocrealean fungal genus Beauvera.</title>
        <authorList>
            <person name="Showalter D.N."/>
            <person name="Bushley K.E."/>
            <person name="Rehner S.A."/>
        </authorList>
    </citation>
    <scope>NUCLEOTIDE SEQUENCE [LARGE SCALE GENOMIC DNA]</scope>
    <source>
        <strain evidence="3 4">ARSEF4384</strain>
    </source>
</reference>
<feature type="region of interest" description="Disordered" evidence="1">
    <location>
        <begin position="1"/>
        <end position="25"/>
    </location>
</feature>
<dbReference type="Pfam" id="PF16242">
    <property type="entry name" value="Pyrid_ox_like"/>
    <property type="match status" value="1"/>
</dbReference>
<dbReference type="Proteomes" id="UP001397290">
    <property type="component" value="Unassembled WGS sequence"/>
</dbReference>
<dbReference type="AlphaFoldDB" id="A0AAW0S9J2"/>
<comment type="caution">
    <text evidence="3">The sequence shown here is derived from an EMBL/GenBank/DDBJ whole genome shotgun (WGS) entry which is preliminary data.</text>
</comment>
<gene>
    <name evidence="3" type="ORF">G3M48_000035</name>
</gene>
<dbReference type="InterPro" id="IPR012349">
    <property type="entry name" value="Split_barrel_FMN-bd"/>
</dbReference>
<dbReference type="PANTHER" id="PTHR34818">
    <property type="entry name" value="PROTEIN BLI-3"/>
    <property type="match status" value="1"/>
</dbReference>
<dbReference type="PANTHER" id="PTHR34818:SF1">
    <property type="entry name" value="PROTEIN BLI-3"/>
    <property type="match status" value="1"/>
</dbReference>
<dbReference type="Gene3D" id="2.30.110.10">
    <property type="entry name" value="Electron Transport, Fmn-binding Protein, Chain A"/>
    <property type="match status" value="1"/>
</dbReference>
<dbReference type="InterPro" id="IPR038725">
    <property type="entry name" value="YdaG_split_barrel_FMN-bd"/>
</dbReference>
<dbReference type="InterPro" id="IPR052917">
    <property type="entry name" value="Stress-Dev_Protein"/>
</dbReference>
<dbReference type="SUPFAM" id="SSF50475">
    <property type="entry name" value="FMN-binding split barrel"/>
    <property type="match status" value="1"/>
</dbReference>
<evidence type="ECO:0000313" key="3">
    <source>
        <dbReference type="EMBL" id="KAK8151008.1"/>
    </source>
</evidence>
<protein>
    <recommendedName>
        <fullName evidence="2">General stress protein FMN-binding split barrel domain-containing protein</fullName>
    </recommendedName>
</protein>
<keyword evidence="4" id="KW-1185">Reference proteome</keyword>
<evidence type="ECO:0000259" key="2">
    <source>
        <dbReference type="Pfam" id="PF16242"/>
    </source>
</evidence>
<dbReference type="EMBL" id="JAAHCF010000001">
    <property type="protein sequence ID" value="KAK8151008.1"/>
    <property type="molecule type" value="Genomic_DNA"/>
</dbReference>
<name>A0AAW0S9J2_9HYPO</name>